<keyword evidence="3 7" id="KW-0805">Transcription regulation</keyword>
<dbReference type="EMBL" id="JAIXMP010000021">
    <property type="protein sequence ID" value="KAI9256577.1"/>
    <property type="molecule type" value="Genomic_DNA"/>
</dbReference>
<evidence type="ECO:0000259" key="8">
    <source>
        <dbReference type="Pfam" id="PF10744"/>
    </source>
</evidence>
<gene>
    <name evidence="9" type="ORF">BDA99DRAFT_142240</name>
</gene>
<evidence type="ECO:0000256" key="7">
    <source>
        <dbReference type="RuleBase" id="RU364059"/>
    </source>
</evidence>
<comment type="subcellular location">
    <subcellularLocation>
        <location evidence="1 7">Nucleus</location>
    </subcellularLocation>
</comment>
<organism evidence="9 10">
    <name type="scientific">Phascolomyces articulosus</name>
    <dbReference type="NCBI Taxonomy" id="60185"/>
    <lineage>
        <taxon>Eukaryota</taxon>
        <taxon>Fungi</taxon>
        <taxon>Fungi incertae sedis</taxon>
        <taxon>Mucoromycota</taxon>
        <taxon>Mucoromycotina</taxon>
        <taxon>Mucoromycetes</taxon>
        <taxon>Mucorales</taxon>
        <taxon>Lichtheimiaceae</taxon>
        <taxon>Phascolomyces</taxon>
    </lineage>
</organism>
<name>A0AAD5K5G4_9FUNG</name>
<evidence type="ECO:0000256" key="3">
    <source>
        <dbReference type="ARBA" id="ARBA00023015"/>
    </source>
</evidence>
<evidence type="ECO:0000256" key="6">
    <source>
        <dbReference type="ARBA" id="ARBA00023242"/>
    </source>
</evidence>
<dbReference type="GO" id="GO:0045944">
    <property type="term" value="P:positive regulation of transcription by RNA polymerase II"/>
    <property type="evidence" value="ECO:0007669"/>
    <property type="project" value="UniProtKB-ARBA"/>
</dbReference>
<proteinExistence type="inferred from homology"/>
<comment type="similarity">
    <text evidence="2 7">Belongs to the Mediator complex subunit 1 family.</text>
</comment>
<protein>
    <recommendedName>
        <fullName evidence="7">Mediator of RNA polymerase II transcription subunit 1</fullName>
    </recommendedName>
    <alternativeName>
        <fullName evidence="7">Mediator complex subunit 1</fullName>
    </alternativeName>
</protein>
<keyword evidence="6 7" id="KW-0539">Nucleus</keyword>
<dbReference type="GO" id="GO:0016592">
    <property type="term" value="C:mediator complex"/>
    <property type="evidence" value="ECO:0007669"/>
    <property type="project" value="InterPro"/>
</dbReference>
<evidence type="ECO:0000256" key="4">
    <source>
        <dbReference type="ARBA" id="ARBA00023159"/>
    </source>
</evidence>
<feature type="domain" description="Mediator complex subunit Med1" evidence="8">
    <location>
        <begin position="127"/>
        <end position="430"/>
    </location>
</feature>
<evidence type="ECO:0000256" key="5">
    <source>
        <dbReference type="ARBA" id="ARBA00023163"/>
    </source>
</evidence>
<keyword evidence="10" id="KW-1185">Reference proteome</keyword>
<evidence type="ECO:0000256" key="1">
    <source>
        <dbReference type="ARBA" id="ARBA00004123"/>
    </source>
</evidence>
<reference evidence="9" key="1">
    <citation type="journal article" date="2022" name="IScience">
        <title>Evolution of zygomycete secretomes and the origins of terrestrial fungal ecologies.</title>
        <authorList>
            <person name="Chang Y."/>
            <person name="Wang Y."/>
            <person name="Mondo S."/>
            <person name="Ahrendt S."/>
            <person name="Andreopoulos W."/>
            <person name="Barry K."/>
            <person name="Beard J."/>
            <person name="Benny G.L."/>
            <person name="Blankenship S."/>
            <person name="Bonito G."/>
            <person name="Cuomo C."/>
            <person name="Desiro A."/>
            <person name="Gervers K.A."/>
            <person name="Hundley H."/>
            <person name="Kuo A."/>
            <person name="LaButti K."/>
            <person name="Lang B.F."/>
            <person name="Lipzen A."/>
            <person name="O'Donnell K."/>
            <person name="Pangilinan J."/>
            <person name="Reynolds N."/>
            <person name="Sandor L."/>
            <person name="Smith M.E."/>
            <person name="Tsang A."/>
            <person name="Grigoriev I.V."/>
            <person name="Stajich J.E."/>
            <person name="Spatafora J.W."/>
        </authorList>
    </citation>
    <scope>NUCLEOTIDE SEQUENCE</scope>
    <source>
        <strain evidence="9">RSA 2281</strain>
    </source>
</reference>
<reference evidence="9" key="2">
    <citation type="submission" date="2023-02" db="EMBL/GenBank/DDBJ databases">
        <authorList>
            <consortium name="DOE Joint Genome Institute"/>
            <person name="Mondo S.J."/>
            <person name="Chang Y."/>
            <person name="Wang Y."/>
            <person name="Ahrendt S."/>
            <person name="Andreopoulos W."/>
            <person name="Barry K."/>
            <person name="Beard J."/>
            <person name="Benny G.L."/>
            <person name="Blankenship S."/>
            <person name="Bonito G."/>
            <person name="Cuomo C."/>
            <person name="Desiro A."/>
            <person name="Gervers K.A."/>
            <person name="Hundley H."/>
            <person name="Kuo A."/>
            <person name="LaButti K."/>
            <person name="Lang B.F."/>
            <person name="Lipzen A."/>
            <person name="O'Donnell K."/>
            <person name="Pangilinan J."/>
            <person name="Reynolds N."/>
            <person name="Sandor L."/>
            <person name="Smith M.W."/>
            <person name="Tsang A."/>
            <person name="Grigoriev I.V."/>
            <person name="Stajich J.E."/>
            <person name="Spatafora J.W."/>
        </authorList>
    </citation>
    <scope>NUCLEOTIDE SEQUENCE</scope>
    <source>
        <strain evidence="9">RSA 2281</strain>
    </source>
</reference>
<sequence>MQRSTDTKNSISSSVYGIQHLFSDLEKQWLALKKDPQSSTVANEVHALGPVNLDNVRHQFTTCIDSIRSICTQFETEVLSDVKKMGAGADPAFRKHLTHLKEQAQLESTVMHVKDTLKNTKDSLEQSLNDREESKSIVQTRKLERLAHSMGLMPFVDASQRNELGEQITTITLGGTVIVIDIDLDKSGQVLRSKVTYVSEVLQSDQDDKVDRLLARNLQSENFDIFTRNIGALALLDRLNVKYAPVDFFLIIRGLIADLKSIYDQEMQLLSNDIASVLMEGHGIPNKHLDYPGLSISYWISKEHFLGSDWESVQETTEKGENHILLSDTAKVLISFEESQQPQSFIPPNRKHYMLGFEESTDSAKESENGDHLDIVKERTWPKFMQPMRFVKMLPSYPGVTPVPIRFVAKLDPPIPAADAIVRKLMIATDLVNDCKFIAEKDIRIER</sequence>
<dbReference type="AlphaFoldDB" id="A0AAD5K5G4"/>
<dbReference type="InterPro" id="IPR019680">
    <property type="entry name" value="Mediator_Med1"/>
</dbReference>
<keyword evidence="5 7" id="KW-0804">Transcription</keyword>
<evidence type="ECO:0000313" key="10">
    <source>
        <dbReference type="Proteomes" id="UP001209540"/>
    </source>
</evidence>
<evidence type="ECO:0000256" key="2">
    <source>
        <dbReference type="ARBA" id="ARBA00006210"/>
    </source>
</evidence>
<dbReference type="Proteomes" id="UP001209540">
    <property type="component" value="Unassembled WGS sequence"/>
</dbReference>
<keyword evidence="4 7" id="KW-0010">Activator</keyword>
<comment type="caution">
    <text evidence="9">The sequence shown here is derived from an EMBL/GenBank/DDBJ whole genome shotgun (WGS) entry which is preliminary data.</text>
</comment>
<accession>A0AAD5K5G4</accession>
<evidence type="ECO:0000313" key="9">
    <source>
        <dbReference type="EMBL" id="KAI9256577.1"/>
    </source>
</evidence>
<dbReference type="GO" id="GO:0003712">
    <property type="term" value="F:transcription coregulator activity"/>
    <property type="evidence" value="ECO:0007669"/>
    <property type="project" value="InterPro"/>
</dbReference>
<dbReference type="Pfam" id="PF10744">
    <property type="entry name" value="Med1"/>
    <property type="match status" value="1"/>
</dbReference>
<comment type="function">
    <text evidence="7">Component of the Mediator complex, a coactivator involved in the regulated transcription of nearly all RNA polymerase II-dependent genes. Mediator functions as a bridge to convey information from gene-specific regulatory proteins to the basal RNA polymerase II transcription machinery. Mediator is recruited to promoters by direct interactions with regulatory proteins and serves as a scaffold for the assembly of a functional preinitiation complex with RNA polymerase II and the general transcription factors.</text>
</comment>